<feature type="domain" description="DUF4369" evidence="6">
    <location>
        <begin position="37"/>
        <end position="126"/>
    </location>
</feature>
<evidence type="ECO:0000256" key="1">
    <source>
        <dbReference type="ARBA" id="ARBA00004196"/>
    </source>
</evidence>
<keyword evidence="3" id="KW-1015">Disulfide bond</keyword>
<evidence type="ECO:0000313" key="7">
    <source>
        <dbReference type="EMBL" id="KAA6349892.1"/>
    </source>
</evidence>
<organism evidence="7">
    <name type="scientific">termite gut metagenome</name>
    <dbReference type="NCBI Taxonomy" id="433724"/>
    <lineage>
        <taxon>unclassified sequences</taxon>
        <taxon>metagenomes</taxon>
        <taxon>organismal metagenomes</taxon>
    </lineage>
</organism>
<gene>
    <name evidence="7" type="ORF">EZS27_002683</name>
</gene>
<dbReference type="InterPro" id="IPR050553">
    <property type="entry name" value="Thioredoxin_ResA/DsbE_sf"/>
</dbReference>
<evidence type="ECO:0000256" key="3">
    <source>
        <dbReference type="ARBA" id="ARBA00023157"/>
    </source>
</evidence>
<evidence type="ECO:0000259" key="6">
    <source>
        <dbReference type="Pfam" id="PF14289"/>
    </source>
</evidence>
<keyword evidence="4" id="KW-0676">Redox-active center</keyword>
<dbReference type="AlphaFoldDB" id="A0A5J4SVX8"/>
<dbReference type="PANTHER" id="PTHR42852:SF6">
    <property type="entry name" value="THIOL:DISULFIDE INTERCHANGE PROTEIN DSBE"/>
    <property type="match status" value="1"/>
</dbReference>
<proteinExistence type="predicted"/>
<dbReference type="EMBL" id="SNRY01000037">
    <property type="protein sequence ID" value="KAA6349892.1"/>
    <property type="molecule type" value="Genomic_DNA"/>
</dbReference>
<comment type="subcellular location">
    <subcellularLocation>
        <location evidence="1">Cell envelope</location>
    </subcellularLocation>
</comment>
<dbReference type="InterPro" id="IPR012336">
    <property type="entry name" value="Thioredoxin-like_fold"/>
</dbReference>
<comment type="caution">
    <text evidence="7">The sequence shown here is derived from an EMBL/GenBank/DDBJ whole genome shotgun (WGS) entry which is preliminary data.</text>
</comment>
<evidence type="ECO:0000256" key="4">
    <source>
        <dbReference type="ARBA" id="ARBA00023284"/>
    </source>
</evidence>
<accession>A0A5J4SVX8</accession>
<dbReference type="Pfam" id="PF14289">
    <property type="entry name" value="DUF4369"/>
    <property type="match status" value="1"/>
</dbReference>
<feature type="domain" description="Thioredoxin-like fold" evidence="5">
    <location>
        <begin position="237"/>
        <end position="342"/>
    </location>
</feature>
<protein>
    <submittedName>
        <fullName evidence="7">Thiol-disulfide oxidoreductase ResA</fullName>
    </submittedName>
</protein>
<dbReference type="CDD" id="cd02966">
    <property type="entry name" value="TlpA_like_family"/>
    <property type="match status" value="1"/>
</dbReference>
<dbReference type="Pfam" id="PF13905">
    <property type="entry name" value="Thioredoxin_8"/>
    <property type="match status" value="1"/>
</dbReference>
<sequence>MFTFVQEKKMGRYFFLLFTLICLFGCKHKTKQGKIYITGNIAGIGTDTIYLYGANELPNLIDTIYVKNDKFFHTIQVDTTCLIMLLFNNGQTYPVFLDKKNSINIKGNIEHLNLLDVKGNPVNEELTSFLQSLENRGTVSEISIEEKVDSFICKNNSSPASIYLLDKYFVRTELPDNKRIKRLIEVMIGELQDKPYVQRLKEVADRVEVMESGKMLPSFTLTNIKGNKISRFSIKSEYLLIYFWASWNDESRLANVELRKINRIYANKEKTRKVKGKDNKKELAILGISLDTDKEGWKQAVKQDTLTWEQVCDFSGWNSDVVKQCAVLKLPTNVLINSTGKIIAYNIKQDSLSIKLQELIK</sequence>
<dbReference type="InterPro" id="IPR025380">
    <property type="entry name" value="DUF4369"/>
</dbReference>
<name>A0A5J4SVX8_9ZZZZ</name>
<reference evidence="7" key="1">
    <citation type="submission" date="2019-03" db="EMBL/GenBank/DDBJ databases">
        <title>Single cell metagenomics reveals metabolic interactions within the superorganism composed of flagellate Streblomastix strix and complex community of Bacteroidetes bacteria on its surface.</title>
        <authorList>
            <person name="Treitli S.C."/>
            <person name="Kolisko M."/>
            <person name="Husnik F."/>
            <person name="Keeling P."/>
            <person name="Hampl V."/>
        </authorList>
    </citation>
    <scope>NUCLEOTIDE SEQUENCE</scope>
    <source>
        <strain evidence="7">STM</strain>
    </source>
</reference>
<dbReference type="SUPFAM" id="SSF52833">
    <property type="entry name" value="Thioredoxin-like"/>
    <property type="match status" value="1"/>
</dbReference>
<dbReference type="GO" id="GO:0017004">
    <property type="term" value="P:cytochrome complex assembly"/>
    <property type="evidence" value="ECO:0007669"/>
    <property type="project" value="UniProtKB-KW"/>
</dbReference>
<dbReference type="InterPro" id="IPR036249">
    <property type="entry name" value="Thioredoxin-like_sf"/>
</dbReference>
<evidence type="ECO:0000259" key="5">
    <source>
        <dbReference type="Pfam" id="PF13905"/>
    </source>
</evidence>
<keyword evidence="2" id="KW-0201">Cytochrome c-type biogenesis</keyword>
<dbReference type="PANTHER" id="PTHR42852">
    <property type="entry name" value="THIOL:DISULFIDE INTERCHANGE PROTEIN DSBE"/>
    <property type="match status" value="1"/>
</dbReference>
<evidence type="ECO:0000256" key="2">
    <source>
        <dbReference type="ARBA" id="ARBA00022748"/>
    </source>
</evidence>
<dbReference type="GO" id="GO:0030313">
    <property type="term" value="C:cell envelope"/>
    <property type="evidence" value="ECO:0007669"/>
    <property type="project" value="UniProtKB-SubCell"/>
</dbReference>
<dbReference type="Gene3D" id="3.40.30.10">
    <property type="entry name" value="Glutaredoxin"/>
    <property type="match status" value="1"/>
</dbReference>